<protein>
    <submittedName>
        <fullName evidence="2">Uncharacterized protein</fullName>
    </submittedName>
</protein>
<dbReference type="Proteomes" id="UP000770015">
    <property type="component" value="Unassembled WGS sequence"/>
</dbReference>
<feature type="compositionally biased region" description="Basic and acidic residues" evidence="1">
    <location>
        <begin position="1"/>
        <end position="24"/>
    </location>
</feature>
<organism evidence="2 3">
    <name type="scientific">Plectosphaerella plurivora</name>
    <dbReference type="NCBI Taxonomy" id="936078"/>
    <lineage>
        <taxon>Eukaryota</taxon>
        <taxon>Fungi</taxon>
        <taxon>Dikarya</taxon>
        <taxon>Ascomycota</taxon>
        <taxon>Pezizomycotina</taxon>
        <taxon>Sordariomycetes</taxon>
        <taxon>Hypocreomycetidae</taxon>
        <taxon>Glomerellales</taxon>
        <taxon>Plectosphaerellaceae</taxon>
        <taxon>Plectosphaerella</taxon>
    </lineage>
</organism>
<dbReference type="AlphaFoldDB" id="A0A9P9A553"/>
<dbReference type="EMBL" id="JAGSXJ010000026">
    <property type="protein sequence ID" value="KAH6673944.1"/>
    <property type="molecule type" value="Genomic_DNA"/>
</dbReference>
<name>A0A9P9A553_9PEZI</name>
<feature type="compositionally biased region" description="Low complexity" evidence="1">
    <location>
        <begin position="370"/>
        <end position="380"/>
    </location>
</feature>
<feature type="compositionally biased region" description="Low complexity" evidence="1">
    <location>
        <begin position="352"/>
        <end position="362"/>
    </location>
</feature>
<reference evidence="2" key="1">
    <citation type="journal article" date="2021" name="Nat. Commun.">
        <title>Genetic determinants of endophytism in the Arabidopsis root mycobiome.</title>
        <authorList>
            <person name="Mesny F."/>
            <person name="Miyauchi S."/>
            <person name="Thiergart T."/>
            <person name="Pickel B."/>
            <person name="Atanasova L."/>
            <person name="Karlsson M."/>
            <person name="Huettel B."/>
            <person name="Barry K.W."/>
            <person name="Haridas S."/>
            <person name="Chen C."/>
            <person name="Bauer D."/>
            <person name="Andreopoulos W."/>
            <person name="Pangilinan J."/>
            <person name="LaButti K."/>
            <person name="Riley R."/>
            <person name="Lipzen A."/>
            <person name="Clum A."/>
            <person name="Drula E."/>
            <person name="Henrissat B."/>
            <person name="Kohler A."/>
            <person name="Grigoriev I.V."/>
            <person name="Martin F.M."/>
            <person name="Hacquard S."/>
        </authorList>
    </citation>
    <scope>NUCLEOTIDE SEQUENCE</scope>
    <source>
        <strain evidence="2">MPI-SDFR-AT-0117</strain>
    </source>
</reference>
<feature type="compositionally biased region" description="Basic residues" evidence="1">
    <location>
        <begin position="408"/>
        <end position="421"/>
    </location>
</feature>
<feature type="compositionally biased region" description="Basic and acidic residues" evidence="1">
    <location>
        <begin position="396"/>
        <end position="407"/>
    </location>
</feature>
<feature type="compositionally biased region" description="Acidic residues" evidence="1">
    <location>
        <begin position="31"/>
        <end position="42"/>
    </location>
</feature>
<feature type="compositionally biased region" description="Basic and acidic residues" evidence="1">
    <location>
        <begin position="269"/>
        <end position="303"/>
    </location>
</feature>
<feature type="region of interest" description="Disordered" evidence="1">
    <location>
        <begin position="87"/>
        <end position="433"/>
    </location>
</feature>
<dbReference type="OrthoDB" id="3550095at2759"/>
<feature type="compositionally biased region" description="Basic and acidic residues" evidence="1">
    <location>
        <begin position="184"/>
        <end position="259"/>
    </location>
</feature>
<evidence type="ECO:0000313" key="3">
    <source>
        <dbReference type="Proteomes" id="UP000770015"/>
    </source>
</evidence>
<accession>A0A9P9A553</accession>
<feature type="compositionally biased region" description="Basic and acidic residues" evidence="1">
    <location>
        <begin position="43"/>
        <end position="62"/>
    </location>
</feature>
<feature type="region of interest" description="Disordered" evidence="1">
    <location>
        <begin position="1"/>
        <end position="71"/>
    </location>
</feature>
<evidence type="ECO:0000313" key="2">
    <source>
        <dbReference type="EMBL" id="KAH6673944.1"/>
    </source>
</evidence>
<feature type="compositionally biased region" description="Basic and acidic residues" evidence="1">
    <location>
        <begin position="150"/>
        <end position="168"/>
    </location>
</feature>
<gene>
    <name evidence="2" type="ORF">F5X68DRAFT_193992</name>
</gene>
<proteinExistence type="predicted"/>
<feature type="compositionally biased region" description="Pro residues" evidence="1">
    <location>
        <begin position="127"/>
        <end position="147"/>
    </location>
</feature>
<feature type="compositionally biased region" description="Basic and acidic residues" evidence="1">
    <location>
        <begin position="311"/>
        <end position="327"/>
    </location>
</feature>
<sequence length="433" mass="50140">MARVKEERKSVEAPEQTAVKEEKVSPTLLENADEPDHDDNDEAWTKEALFKEPETKSADEIGRPLPSPANYHEDVMLPRAWNAKSIDSECLSDPKKRVLFNTPVRKTKFWKDMKKDPVFWCDGRAPDPSPSPEPTPKQKPQQKPQPKPKSQQEKRPAPKTSLRFDKTPQEILGRPVTIPTQVTPRKEVQPDRNRERATEPPHRNNYHNDNRHDRPVSRDERLQDRRDDRQGRRDDRRDDWRDDRQNSKRDREVRNDKSPRQSPPHKRHRGDERHHSPQRPSTRDDGHRGRGRERPRSHSKARDSSGSVPQHVDKGHSSDEWESRDPWDNEQSIPRRRHSPESRAPAGSGPGSRQSSVNGRSSSRSRSRSSRPTSRQSQKSGISELSWLEAALLGRPPKDDSDSEIKAHKPPKHILKPKRRAAPQMDSAFGRRW</sequence>
<evidence type="ECO:0000256" key="1">
    <source>
        <dbReference type="SAM" id="MobiDB-lite"/>
    </source>
</evidence>
<keyword evidence="3" id="KW-1185">Reference proteome</keyword>
<comment type="caution">
    <text evidence="2">The sequence shown here is derived from an EMBL/GenBank/DDBJ whole genome shotgun (WGS) entry which is preliminary data.</text>
</comment>